<name>A0AAN8U592_SOLBU</name>
<evidence type="ECO:0000313" key="2">
    <source>
        <dbReference type="Proteomes" id="UP001371456"/>
    </source>
</evidence>
<proteinExistence type="predicted"/>
<dbReference type="EMBL" id="JBANQN010000001">
    <property type="protein sequence ID" value="KAK6803739.1"/>
    <property type="molecule type" value="Genomic_DNA"/>
</dbReference>
<sequence>MGGMDIKKEVSHENKYTMVRSLKN</sequence>
<reference evidence="1 2" key="1">
    <citation type="submission" date="2024-02" db="EMBL/GenBank/DDBJ databases">
        <title>de novo genome assembly of Solanum bulbocastanum strain 11H21.</title>
        <authorList>
            <person name="Hosaka A.J."/>
        </authorList>
    </citation>
    <scope>NUCLEOTIDE SEQUENCE [LARGE SCALE GENOMIC DNA]</scope>
    <source>
        <tissue evidence="1">Young leaves</tissue>
    </source>
</reference>
<keyword evidence="2" id="KW-1185">Reference proteome</keyword>
<comment type="caution">
    <text evidence="1">The sequence shown here is derived from an EMBL/GenBank/DDBJ whole genome shotgun (WGS) entry which is preliminary data.</text>
</comment>
<evidence type="ECO:0000313" key="1">
    <source>
        <dbReference type="EMBL" id="KAK6803739.1"/>
    </source>
</evidence>
<dbReference type="AlphaFoldDB" id="A0AAN8U592"/>
<accession>A0AAN8U592</accession>
<organism evidence="1 2">
    <name type="scientific">Solanum bulbocastanum</name>
    <name type="common">Wild potato</name>
    <dbReference type="NCBI Taxonomy" id="147425"/>
    <lineage>
        <taxon>Eukaryota</taxon>
        <taxon>Viridiplantae</taxon>
        <taxon>Streptophyta</taxon>
        <taxon>Embryophyta</taxon>
        <taxon>Tracheophyta</taxon>
        <taxon>Spermatophyta</taxon>
        <taxon>Magnoliopsida</taxon>
        <taxon>eudicotyledons</taxon>
        <taxon>Gunneridae</taxon>
        <taxon>Pentapetalae</taxon>
        <taxon>asterids</taxon>
        <taxon>lamiids</taxon>
        <taxon>Solanales</taxon>
        <taxon>Solanaceae</taxon>
        <taxon>Solanoideae</taxon>
        <taxon>Solaneae</taxon>
        <taxon>Solanum</taxon>
    </lineage>
</organism>
<gene>
    <name evidence="1" type="ORF">RDI58_001523</name>
</gene>
<dbReference type="Proteomes" id="UP001371456">
    <property type="component" value="Unassembled WGS sequence"/>
</dbReference>
<protein>
    <submittedName>
        <fullName evidence="1">Uncharacterized protein</fullName>
    </submittedName>
</protein>